<dbReference type="Gene3D" id="3.20.20.300">
    <property type="entry name" value="Glycoside hydrolase, family 3, N-terminal domain"/>
    <property type="match status" value="1"/>
</dbReference>
<evidence type="ECO:0000256" key="1">
    <source>
        <dbReference type="ARBA" id="ARBA00005336"/>
    </source>
</evidence>
<dbReference type="Pfam" id="PF00933">
    <property type="entry name" value="Glyco_hydro_3"/>
    <property type="match status" value="1"/>
</dbReference>
<evidence type="ECO:0000313" key="7">
    <source>
        <dbReference type="Proteomes" id="UP000598775"/>
    </source>
</evidence>
<proteinExistence type="inferred from homology"/>
<dbReference type="GO" id="GO:0004553">
    <property type="term" value="F:hydrolase activity, hydrolyzing O-glycosyl compounds"/>
    <property type="evidence" value="ECO:0007669"/>
    <property type="project" value="InterPro"/>
</dbReference>
<dbReference type="GO" id="GO:0009254">
    <property type="term" value="P:peptidoglycan turnover"/>
    <property type="evidence" value="ECO:0007669"/>
    <property type="project" value="TreeGrafter"/>
</dbReference>
<dbReference type="AlphaFoldDB" id="A0A917EZK2"/>
<comment type="caution">
    <text evidence="6">The sequence shown here is derived from an EMBL/GenBank/DDBJ whole genome shotgun (WGS) entry which is preliminary data.</text>
</comment>
<evidence type="ECO:0000313" key="6">
    <source>
        <dbReference type="EMBL" id="GGF29468.1"/>
    </source>
</evidence>
<dbReference type="InterPro" id="IPR036962">
    <property type="entry name" value="Glyco_hydro_3_N_sf"/>
</dbReference>
<keyword evidence="2 6" id="KW-0378">Hydrolase</keyword>
<dbReference type="GO" id="GO:0005975">
    <property type="term" value="P:carbohydrate metabolic process"/>
    <property type="evidence" value="ECO:0007669"/>
    <property type="project" value="InterPro"/>
</dbReference>
<dbReference type="PROSITE" id="PS00775">
    <property type="entry name" value="GLYCOSYL_HYDROL_F3"/>
    <property type="match status" value="1"/>
</dbReference>
<dbReference type="InterPro" id="IPR017853">
    <property type="entry name" value="GH"/>
</dbReference>
<dbReference type="PANTHER" id="PTHR30480:SF16">
    <property type="entry name" value="GLYCOSIDE HYDROLASE FAMILY 3 DOMAIN PROTEIN"/>
    <property type="match status" value="1"/>
</dbReference>
<gene>
    <name evidence="6" type="ORF">GCM10011399_23290</name>
</gene>
<feature type="region of interest" description="Disordered" evidence="4">
    <location>
        <begin position="343"/>
        <end position="379"/>
    </location>
</feature>
<dbReference type="InterPro" id="IPR001764">
    <property type="entry name" value="Glyco_hydro_3_N"/>
</dbReference>
<accession>A0A917EZK2</accession>
<dbReference type="RefSeq" id="WP_188678462.1">
    <property type="nucleotide sequence ID" value="NZ_BMGP01000004.1"/>
</dbReference>
<evidence type="ECO:0000256" key="2">
    <source>
        <dbReference type="ARBA" id="ARBA00022801"/>
    </source>
</evidence>
<name>A0A917EZK2_9MICO</name>
<evidence type="ECO:0000256" key="3">
    <source>
        <dbReference type="ARBA" id="ARBA00023295"/>
    </source>
</evidence>
<sequence>MIEQTQHDSRRRSVLATLLPGFEGITLPTWLSARLAEGLGGVCLFGENVESLPQLAALTSAIREANPHAIIAIDEEGGDVTRLFYDIGSPYPGNAVLGRLDDLAQTEAVARAVGVALRGAGVNLAFAPDVDVNSNPNNPVIGVRSFGADAELVARHSAAWVHGLQSTGVAASAKHFPGHGDTAADSHRSLPVVDVPLEVLRARELVPFASAIAAEVRTIMTSHILLPHLDSEHPATLSSRILQGLLRTELGFDGVVVSDALDMAGASGSIGIPEAAVQALASGCDLLCIGTKNTDAQLAEVERALLAALDDGRLTGTRLGDAATAVRSLGAELAEAAVRPELAASAVRPESAESAVRPESAESAEAPESTDPRTATHLPEPARIAATFELNSEARAWLQNGPPDVVVRLHTVPNEAIGTVPWGPFAHLDEQAELREHANLRQHATAHDPHYAQFTPDAWHAANVITVTEKSAGPLKKLAADPDFTGSRIVVIGTANHLTPWVTRLIDRLRRSNSVLVIDMGWPAPDRRYADIATFGASRLVGEALLSLFAASNDATRTIMQHTHTYEGVVR</sequence>
<reference evidence="6 7" key="1">
    <citation type="journal article" date="2014" name="Int. J. Syst. Evol. Microbiol.">
        <title>Complete genome sequence of Corynebacterium casei LMG S-19264T (=DSM 44701T), isolated from a smear-ripened cheese.</title>
        <authorList>
            <consortium name="US DOE Joint Genome Institute (JGI-PGF)"/>
            <person name="Walter F."/>
            <person name="Albersmeier A."/>
            <person name="Kalinowski J."/>
            <person name="Ruckert C."/>
        </authorList>
    </citation>
    <scope>NUCLEOTIDE SEQUENCE [LARGE SCALE GENOMIC DNA]</scope>
    <source>
        <strain evidence="6 7">CGMCC 1.12976</strain>
    </source>
</reference>
<keyword evidence="7" id="KW-1185">Reference proteome</keyword>
<evidence type="ECO:0000259" key="5">
    <source>
        <dbReference type="Pfam" id="PF00933"/>
    </source>
</evidence>
<dbReference type="InterPro" id="IPR050226">
    <property type="entry name" value="NagZ_Beta-hexosaminidase"/>
</dbReference>
<organism evidence="6 7">
    <name type="scientific">Subtercola lobariae</name>
    <dbReference type="NCBI Taxonomy" id="1588641"/>
    <lineage>
        <taxon>Bacteria</taxon>
        <taxon>Bacillati</taxon>
        <taxon>Actinomycetota</taxon>
        <taxon>Actinomycetes</taxon>
        <taxon>Micrococcales</taxon>
        <taxon>Microbacteriaceae</taxon>
        <taxon>Subtercola</taxon>
    </lineage>
</organism>
<evidence type="ECO:0000256" key="4">
    <source>
        <dbReference type="SAM" id="MobiDB-lite"/>
    </source>
</evidence>
<keyword evidence="3" id="KW-0326">Glycosidase</keyword>
<feature type="domain" description="Glycoside hydrolase family 3 N-terminal" evidence="5">
    <location>
        <begin position="38"/>
        <end position="328"/>
    </location>
</feature>
<dbReference type="PANTHER" id="PTHR30480">
    <property type="entry name" value="BETA-HEXOSAMINIDASE-RELATED"/>
    <property type="match status" value="1"/>
</dbReference>
<protein>
    <submittedName>
        <fullName evidence="6">Sugar hydrolase</fullName>
    </submittedName>
</protein>
<dbReference type="Proteomes" id="UP000598775">
    <property type="component" value="Unassembled WGS sequence"/>
</dbReference>
<feature type="compositionally biased region" description="Low complexity" evidence="4">
    <location>
        <begin position="352"/>
        <end position="369"/>
    </location>
</feature>
<dbReference type="EMBL" id="BMGP01000004">
    <property type="protein sequence ID" value="GGF29468.1"/>
    <property type="molecule type" value="Genomic_DNA"/>
</dbReference>
<dbReference type="InterPro" id="IPR019800">
    <property type="entry name" value="Glyco_hydro_3_AS"/>
</dbReference>
<comment type="similarity">
    <text evidence="1">Belongs to the glycosyl hydrolase 3 family.</text>
</comment>
<dbReference type="SUPFAM" id="SSF51445">
    <property type="entry name" value="(Trans)glycosidases"/>
    <property type="match status" value="1"/>
</dbReference>